<evidence type="ECO:0000256" key="2">
    <source>
        <dbReference type="ARBA" id="ARBA00017823"/>
    </source>
</evidence>
<comment type="similarity">
    <text evidence="1">Belongs to the FlgM family.</text>
</comment>
<dbReference type="InterPro" id="IPR035890">
    <property type="entry name" value="Anti-sigma-28_factor_FlgM_sf"/>
</dbReference>
<gene>
    <name evidence="10" type="primary">flgM</name>
    <name evidence="10" type="ORF">ACFPN2_03530</name>
</gene>
<dbReference type="RefSeq" id="WP_380595023.1">
    <property type="nucleotide sequence ID" value="NZ_JBHSDU010000001.1"/>
</dbReference>
<dbReference type="Pfam" id="PF04316">
    <property type="entry name" value="FlgM"/>
    <property type="match status" value="1"/>
</dbReference>
<dbReference type="Proteomes" id="UP001595904">
    <property type="component" value="Unassembled WGS sequence"/>
</dbReference>
<keyword evidence="10" id="KW-0969">Cilium</keyword>
<evidence type="ECO:0000256" key="1">
    <source>
        <dbReference type="ARBA" id="ARBA00005322"/>
    </source>
</evidence>
<protein>
    <recommendedName>
        <fullName evidence="2">Negative regulator of flagellin synthesis</fullName>
    </recommendedName>
    <alternativeName>
        <fullName evidence="8">Anti-sigma-28 factor</fullName>
    </alternativeName>
</protein>
<keyword evidence="6" id="KW-0804">Transcription</keyword>
<dbReference type="InterPro" id="IPR031316">
    <property type="entry name" value="FlgM_C"/>
</dbReference>
<dbReference type="SUPFAM" id="SSF101498">
    <property type="entry name" value="Anti-sigma factor FlgM"/>
    <property type="match status" value="1"/>
</dbReference>
<evidence type="ECO:0000256" key="3">
    <source>
        <dbReference type="ARBA" id="ARBA00022491"/>
    </source>
</evidence>
<reference evidence="11" key="1">
    <citation type="journal article" date="2019" name="Int. J. Syst. Evol. Microbiol.">
        <title>The Global Catalogue of Microorganisms (GCM) 10K type strain sequencing project: providing services to taxonomists for standard genome sequencing and annotation.</title>
        <authorList>
            <consortium name="The Broad Institute Genomics Platform"/>
            <consortium name="The Broad Institute Genome Sequencing Center for Infectious Disease"/>
            <person name="Wu L."/>
            <person name="Ma J."/>
        </authorList>
    </citation>
    <scope>NUCLEOTIDE SEQUENCE [LARGE SCALE GENOMIC DNA]</scope>
    <source>
        <strain evidence="11">CGMCC 1.10759</strain>
    </source>
</reference>
<keyword evidence="4" id="KW-1005">Bacterial flagellum biogenesis</keyword>
<dbReference type="InterPro" id="IPR007412">
    <property type="entry name" value="FlgM"/>
</dbReference>
<evidence type="ECO:0000256" key="4">
    <source>
        <dbReference type="ARBA" id="ARBA00022795"/>
    </source>
</evidence>
<dbReference type="EMBL" id="JBHSDU010000001">
    <property type="protein sequence ID" value="MFC4308144.1"/>
    <property type="molecule type" value="Genomic_DNA"/>
</dbReference>
<name>A0ABV8SP10_9GAMM</name>
<proteinExistence type="inferred from homology"/>
<organism evidence="10 11">
    <name type="scientific">Steroidobacter flavus</name>
    <dbReference type="NCBI Taxonomy" id="1842136"/>
    <lineage>
        <taxon>Bacteria</taxon>
        <taxon>Pseudomonadati</taxon>
        <taxon>Pseudomonadota</taxon>
        <taxon>Gammaproteobacteria</taxon>
        <taxon>Steroidobacterales</taxon>
        <taxon>Steroidobacteraceae</taxon>
        <taxon>Steroidobacter</taxon>
    </lineage>
</organism>
<keyword evidence="3" id="KW-0678">Repressor</keyword>
<evidence type="ECO:0000256" key="6">
    <source>
        <dbReference type="ARBA" id="ARBA00023163"/>
    </source>
</evidence>
<keyword evidence="5" id="KW-0805">Transcription regulation</keyword>
<comment type="caution">
    <text evidence="10">The sequence shown here is derived from an EMBL/GenBank/DDBJ whole genome shotgun (WGS) entry which is preliminary data.</text>
</comment>
<sequence>MKVVPGSAATPVAGIAPAAEIRTPVTTASSAASKLQSSVLQPAMAAMSEMPDIDHEKVAALKTALERGELPFNPTKLAALIERYHRSGR</sequence>
<feature type="domain" description="Anti-sigma-28 factor FlgM C-terminal" evidence="9">
    <location>
        <begin position="38"/>
        <end position="79"/>
    </location>
</feature>
<evidence type="ECO:0000256" key="7">
    <source>
        <dbReference type="ARBA" id="ARBA00024739"/>
    </source>
</evidence>
<accession>A0ABV8SP10</accession>
<keyword evidence="11" id="KW-1185">Reference proteome</keyword>
<keyword evidence="10" id="KW-0282">Flagellum</keyword>
<evidence type="ECO:0000313" key="11">
    <source>
        <dbReference type="Proteomes" id="UP001595904"/>
    </source>
</evidence>
<keyword evidence="10" id="KW-0966">Cell projection</keyword>
<evidence type="ECO:0000259" key="9">
    <source>
        <dbReference type="Pfam" id="PF04316"/>
    </source>
</evidence>
<evidence type="ECO:0000313" key="10">
    <source>
        <dbReference type="EMBL" id="MFC4308144.1"/>
    </source>
</evidence>
<evidence type="ECO:0000256" key="5">
    <source>
        <dbReference type="ARBA" id="ARBA00023015"/>
    </source>
</evidence>
<dbReference type="NCBIfam" id="TIGR03824">
    <property type="entry name" value="FlgM_jcvi"/>
    <property type="match status" value="1"/>
</dbReference>
<comment type="function">
    <text evidence="7">Responsible for the coupling of flagellin expression to flagellar assembly by preventing expression of the flagellin genes when a component of the middle class of proteins is defective. It negatively regulates flagellar genes by inhibiting the activity of FliA by directly binding to FliA.</text>
</comment>
<evidence type="ECO:0000256" key="8">
    <source>
        <dbReference type="ARBA" id="ARBA00030117"/>
    </source>
</evidence>